<dbReference type="RefSeq" id="WP_026135338.1">
    <property type="nucleotide sequence ID" value="NZ_KQ976354.1"/>
</dbReference>
<name>A0A139WYM7_9CYAN</name>
<accession>A0A139WYM7</accession>
<dbReference type="SUPFAM" id="SSF52980">
    <property type="entry name" value="Restriction endonuclease-like"/>
    <property type="match status" value="1"/>
</dbReference>
<dbReference type="Proteomes" id="UP000076925">
    <property type="component" value="Unassembled WGS sequence"/>
</dbReference>
<organism evidence="2 3">
    <name type="scientific">Scytonema hofmannii PCC 7110</name>
    <dbReference type="NCBI Taxonomy" id="128403"/>
    <lineage>
        <taxon>Bacteria</taxon>
        <taxon>Bacillati</taxon>
        <taxon>Cyanobacteriota</taxon>
        <taxon>Cyanophyceae</taxon>
        <taxon>Nostocales</taxon>
        <taxon>Scytonemataceae</taxon>
        <taxon>Scytonema</taxon>
    </lineage>
</organism>
<dbReference type="PANTHER" id="PTHR35400">
    <property type="entry name" value="SLR1083 PROTEIN"/>
    <property type="match status" value="1"/>
</dbReference>
<dbReference type="EMBL" id="ANNX02000047">
    <property type="protein sequence ID" value="KYC37472.1"/>
    <property type="molecule type" value="Genomic_DNA"/>
</dbReference>
<dbReference type="STRING" id="128403.WA1_42815"/>
<sequence>MTLTTAKWTIEDYHRMIAAGILEKRHVELLNGEIVEMAPEGESHAYSSDEAGEYLMYLLGERAKVRQAKPITLLQSNSEPEPDIAVVQRLGRDYRQHHPYPENIFWLIEYSDSSLNKDLEDKNKIYSSVGIPEYWVINLRTMELIMFRVPTDKGYQSKETLIQGYINPLAFPDLAVSIEQLLKS</sequence>
<dbReference type="OrthoDB" id="509866at2"/>
<evidence type="ECO:0000259" key="1">
    <source>
        <dbReference type="Pfam" id="PF05685"/>
    </source>
</evidence>
<evidence type="ECO:0000313" key="2">
    <source>
        <dbReference type="EMBL" id="KYC37472.1"/>
    </source>
</evidence>
<protein>
    <recommendedName>
        <fullName evidence="1">Putative restriction endonuclease domain-containing protein</fullName>
    </recommendedName>
</protein>
<dbReference type="Gene3D" id="3.90.1570.10">
    <property type="entry name" value="tt1808, chain A"/>
    <property type="match status" value="1"/>
</dbReference>
<dbReference type="CDD" id="cd06260">
    <property type="entry name" value="DUF820-like"/>
    <property type="match status" value="1"/>
</dbReference>
<dbReference type="InterPro" id="IPR012296">
    <property type="entry name" value="Nuclease_put_TT1808"/>
</dbReference>
<proteinExistence type="predicted"/>
<dbReference type="PANTHER" id="PTHR35400:SF1">
    <property type="entry name" value="SLR1083 PROTEIN"/>
    <property type="match status" value="1"/>
</dbReference>
<gene>
    <name evidence="2" type="ORF">WA1_42815</name>
</gene>
<reference evidence="2 3" key="1">
    <citation type="journal article" date="2013" name="Genome Biol. Evol.">
        <title>Genomes of Stigonematalean cyanobacteria (subsection V) and the evolution of oxygenic photosynthesis from prokaryotes to plastids.</title>
        <authorList>
            <person name="Dagan T."/>
            <person name="Roettger M."/>
            <person name="Stucken K."/>
            <person name="Landan G."/>
            <person name="Koch R."/>
            <person name="Major P."/>
            <person name="Gould S.B."/>
            <person name="Goremykin V.V."/>
            <person name="Rippka R."/>
            <person name="Tandeau de Marsac N."/>
            <person name="Gugger M."/>
            <person name="Lockhart P.J."/>
            <person name="Allen J.F."/>
            <person name="Brune I."/>
            <person name="Maus I."/>
            <person name="Puhler A."/>
            <person name="Martin W.F."/>
        </authorList>
    </citation>
    <scope>NUCLEOTIDE SEQUENCE [LARGE SCALE GENOMIC DNA]</scope>
    <source>
        <strain evidence="2 3">PCC 7110</strain>
    </source>
</reference>
<dbReference type="InterPro" id="IPR008538">
    <property type="entry name" value="Uma2"/>
</dbReference>
<feature type="domain" description="Putative restriction endonuclease" evidence="1">
    <location>
        <begin position="11"/>
        <end position="176"/>
    </location>
</feature>
<dbReference type="AlphaFoldDB" id="A0A139WYM7"/>
<dbReference type="InterPro" id="IPR011335">
    <property type="entry name" value="Restrct_endonuc-II-like"/>
</dbReference>
<comment type="caution">
    <text evidence="2">The sequence shown here is derived from an EMBL/GenBank/DDBJ whole genome shotgun (WGS) entry which is preliminary data.</text>
</comment>
<keyword evidence="3" id="KW-1185">Reference proteome</keyword>
<evidence type="ECO:0000313" key="3">
    <source>
        <dbReference type="Proteomes" id="UP000076925"/>
    </source>
</evidence>
<dbReference type="Pfam" id="PF05685">
    <property type="entry name" value="Uma2"/>
    <property type="match status" value="1"/>
</dbReference>